<dbReference type="InterPro" id="IPR024087">
    <property type="entry name" value="Creatininase-like_sf"/>
</dbReference>
<organism evidence="5">
    <name type="scientific">marine sediment metagenome</name>
    <dbReference type="NCBI Taxonomy" id="412755"/>
    <lineage>
        <taxon>unclassified sequences</taxon>
        <taxon>metagenomes</taxon>
        <taxon>ecological metagenomes</taxon>
    </lineage>
</organism>
<dbReference type="EMBL" id="LAZR01039618">
    <property type="protein sequence ID" value="KKL16552.1"/>
    <property type="molecule type" value="Genomic_DNA"/>
</dbReference>
<evidence type="ECO:0000256" key="2">
    <source>
        <dbReference type="ARBA" id="ARBA00022723"/>
    </source>
</evidence>
<dbReference type="InterPro" id="IPR003785">
    <property type="entry name" value="Creatininase/forma_Hydrolase"/>
</dbReference>
<keyword evidence="4" id="KW-0862">Zinc</keyword>
<evidence type="ECO:0000256" key="3">
    <source>
        <dbReference type="ARBA" id="ARBA00022801"/>
    </source>
</evidence>
<comment type="cofactor">
    <cofactor evidence="1">
        <name>Zn(2+)</name>
        <dbReference type="ChEBI" id="CHEBI:29105"/>
    </cofactor>
</comment>
<dbReference type="AlphaFoldDB" id="A0A0F9BRQ3"/>
<dbReference type="GO" id="GO:0016811">
    <property type="term" value="F:hydrolase activity, acting on carbon-nitrogen (but not peptide) bonds, in linear amides"/>
    <property type="evidence" value="ECO:0007669"/>
    <property type="project" value="TreeGrafter"/>
</dbReference>
<keyword evidence="3" id="KW-0378">Hydrolase</keyword>
<dbReference type="GO" id="GO:0046872">
    <property type="term" value="F:metal ion binding"/>
    <property type="evidence" value="ECO:0007669"/>
    <property type="project" value="UniProtKB-KW"/>
</dbReference>
<dbReference type="Pfam" id="PF02633">
    <property type="entry name" value="Creatininase"/>
    <property type="match status" value="1"/>
</dbReference>
<accession>A0A0F9BRQ3</accession>
<dbReference type="SUPFAM" id="SSF102215">
    <property type="entry name" value="Creatininase"/>
    <property type="match status" value="1"/>
</dbReference>
<reference evidence="5" key="1">
    <citation type="journal article" date="2015" name="Nature">
        <title>Complex archaea that bridge the gap between prokaryotes and eukaryotes.</title>
        <authorList>
            <person name="Spang A."/>
            <person name="Saw J.H."/>
            <person name="Jorgensen S.L."/>
            <person name="Zaremba-Niedzwiedzka K."/>
            <person name="Martijn J."/>
            <person name="Lind A.E."/>
            <person name="van Eijk R."/>
            <person name="Schleper C."/>
            <person name="Guy L."/>
            <person name="Ettema T.J."/>
        </authorList>
    </citation>
    <scope>NUCLEOTIDE SEQUENCE</scope>
</reference>
<dbReference type="Gene3D" id="3.40.50.10310">
    <property type="entry name" value="Creatininase"/>
    <property type="match status" value="1"/>
</dbReference>
<evidence type="ECO:0000256" key="4">
    <source>
        <dbReference type="ARBA" id="ARBA00022833"/>
    </source>
</evidence>
<name>A0A0F9BRQ3_9ZZZZ</name>
<gene>
    <name evidence="5" type="ORF">LCGC14_2494420</name>
</gene>
<evidence type="ECO:0008006" key="6">
    <source>
        <dbReference type="Google" id="ProtNLM"/>
    </source>
</evidence>
<dbReference type="PANTHER" id="PTHR35005:SF1">
    <property type="entry name" value="2-AMINO-5-FORMYLAMINO-6-RIBOSYLAMINOPYRIMIDIN-4(3H)-ONE 5'-MONOPHOSPHATE DEFORMYLASE"/>
    <property type="match status" value="1"/>
</dbReference>
<proteinExistence type="predicted"/>
<dbReference type="GO" id="GO:0009231">
    <property type="term" value="P:riboflavin biosynthetic process"/>
    <property type="evidence" value="ECO:0007669"/>
    <property type="project" value="TreeGrafter"/>
</dbReference>
<sequence>MTAKGFSDDRDEIVMQDMAWPEISKAIEGGFKTVIIMLSSVEQHGPHLPLNTDSIIADELAQRVARRLGHTLIAPTIRPGCSDHHLCLPGTISLRPQVLLDILRDYCSSLARHGFKKIILISSHGGNFSPLKTFSPTLVREFSRLQIIHYGDLSGYMDLWEKEVIRLGIKPEKAGGHACLGETSEILRLKPEAVREHMIEPGFTGPIKGLRSKVFREGVQVITKNGVIGDPRGSTPEIGEALLEKMSTHLAEWVKQEG</sequence>
<keyword evidence="2" id="KW-0479">Metal-binding</keyword>
<evidence type="ECO:0000313" key="5">
    <source>
        <dbReference type="EMBL" id="KKL16552.1"/>
    </source>
</evidence>
<protein>
    <recommendedName>
        <fullName evidence="6">Creatininase</fullName>
    </recommendedName>
</protein>
<comment type="caution">
    <text evidence="5">The sequence shown here is derived from an EMBL/GenBank/DDBJ whole genome shotgun (WGS) entry which is preliminary data.</text>
</comment>
<evidence type="ECO:0000256" key="1">
    <source>
        <dbReference type="ARBA" id="ARBA00001947"/>
    </source>
</evidence>
<dbReference type="PANTHER" id="PTHR35005">
    <property type="entry name" value="3-DEHYDRO-SCYLLO-INOSOSE HYDROLASE"/>
    <property type="match status" value="1"/>
</dbReference>